<evidence type="ECO:0008006" key="10">
    <source>
        <dbReference type="Google" id="ProtNLM"/>
    </source>
</evidence>
<protein>
    <recommendedName>
        <fullName evidence="10">TIGR00255 family protein</fullName>
    </recommendedName>
</protein>
<dbReference type="RefSeq" id="WP_189607742.1">
    <property type="nucleotide sequence ID" value="NZ_BMXR01000003.1"/>
</dbReference>
<keyword evidence="2" id="KW-0540">Nuclease</keyword>
<dbReference type="InterPro" id="IPR013551">
    <property type="entry name" value="YicC-like_C"/>
</dbReference>
<dbReference type="InterPro" id="IPR005229">
    <property type="entry name" value="YicC/YloC-like"/>
</dbReference>
<feature type="domain" description="Endoribonuclease YicC-like N-terminal" evidence="6">
    <location>
        <begin position="3"/>
        <end position="153"/>
    </location>
</feature>
<dbReference type="Pfam" id="PF03755">
    <property type="entry name" value="YicC-like_N"/>
    <property type="match status" value="1"/>
</dbReference>
<name>A0A918K3N1_9GAMM</name>
<evidence type="ECO:0000313" key="9">
    <source>
        <dbReference type="Proteomes" id="UP000626148"/>
    </source>
</evidence>
<evidence type="ECO:0000256" key="3">
    <source>
        <dbReference type="ARBA" id="ARBA00022759"/>
    </source>
</evidence>
<evidence type="ECO:0000259" key="6">
    <source>
        <dbReference type="Pfam" id="PF03755"/>
    </source>
</evidence>
<gene>
    <name evidence="8" type="ORF">GCM10007392_13400</name>
</gene>
<feature type="domain" description="Endoribonuclease YicC-like C-terminal" evidence="7">
    <location>
        <begin position="170"/>
        <end position="287"/>
    </location>
</feature>
<dbReference type="PANTHER" id="PTHR30636:SF3">
    <property type="entry name" value="UPF0701 PROTEIN YICC"/>
    <property type="match status" value="1"/>
</dbReference>
<dbReference type="PANTHER" id="PTHR30636">
    <property type="entry name" value="UPF0701 PROTEIN YICC"/>
    <property type="match status" value="1"/>
</dbReference>
<evidence type="ECO:0000259" key="7">
    <source>
        <dbReference type="Pfam" id="PF08340"/>
    </source>
</evidence>
<dbReference type="Proteomes" id="UP000626148">
    <property type="component" value="Unassembled WGS sequence"/>
</dbReference>
<dbReference type="EMBL" id="BMXR01000003">
    <property type="protein sequence ID" value="GGX47851.1"/>
    <property type="molecule type" value="Genomic_DNA"/>
</dbReference>
<evidence type="ECO:0000313" key="8">
    <source>
        <dbReference type="EMBL" id="GGX47851.1"/>
    </source>
</evidence>
<keyword evidence="3" id="KW-0255">Endonuclease</keyword>
<proteinExistence type="inferred from homology"/>
<evidence type="ECO:0000256" key="5">
    <source>
        <dbReference type="ARBA" id="ARBA00035648"/>
    </source>
</evidence>
<evidence type="ECO:0000256" key="1">
    <source>
        <dbReference type="ARBA" id="ARBA00001968"/>
    </source>
</evidence>
<dbReference type="NCBIfam" id="TIGR00255">
    <property type="entry name" value="YicC/YloC family endoribonuclease"/>
    <property type="match status" value="1"/>
</dbReference>
<accession>A0A918K3N1</accession>
<evidence type="ECO:0000256" key="2">
    <source>
        <dbReference type="ARBA" id="ARBA00022722"/>
    </source>
</evidence>
<keyword evidence="4" id="KW-0378">Hydrolase</keyword>
<organism evidence="8 9">
    <name type="scientific">Saccharospirillum salsuginis</name>
    <dbReference type="NCBI Taxonomy" id="418750"/>
    <lineage>
        <taxon>Bacteria</taxon>
        <taxon>Pseudomonadati</taxon>
        <taxon>Pseudomonadota</taxon>
        <taxon>Gammaproteobacteria</taxon>
        <taxon>Oceanospirillales</taxon>
        <taxon>Saccharospirillaceae</taxon>
        <taxon>Saccharospirillum</taxon>
    </lineage>
</organism>
<comment type="similarity">
    <text evidence="5">Belongs to the YicC/YloC family.</text>
</comment>
<sequence length="287" mass="32653">MTYSMTAFARRETEIEAGTLSVEVRSVNHRYLEPSFRLPDTLKPVEMSLRERLKKQVKRGKVDVQMRFYLAQTEAGLDVNLDRLQALGGALDKVRQTILDSAAPNALDLLQWPGVLAEANVDMDQVFAESKSLFDTALKDFLAHRQREGEELAAALRERLDGIETIVAEVRKEVPEWVETFRDNLRAKAQQLSVDLEPERLEQEVVLLAQKADVAEELDRLDTHCQEVRHILKAKGAVGRRLDFLMQEFTREANTLGSKATNSRVTQASVDLKVLIEQMREQVQNIE</sequence>
<evidence type="ECO:0000256" key="4">
    <source>
        <dbReference type="ARBA" id="ARBA00022801"/>
    </source>
</evidence>
<dbReference type="InterPro" id="IPR013527">
    <property type="entry name" value="YicC-like_N"/>
</dbReference>
<reference evidence="8" key="1">
    <citation type="journal article" date="2014" name="Int. J. Syst. Evol. Microbiol.">
        <title>Complete genome sequence of Corynebacterium casei LMG S-19264T (=DSM 44701T), isolated from a smear-ripened cheese.</title>
        <authorList>
            <consortium name="US DOE Joint Genome Institute (JGI-PGF)"/>
            <person name="Walter F."/>
            <person name="Albersmeier A."/>
            <person name="Kalinowski J."/>
            <person name="Ruckert C."/>
        </authorList>
    </citation>
    <scope>NUCLEOTIDE SEQUENCE</scope>
    <source>
        <strain evidence="8">KCTC 22169</strain>
    </source>
</reference>
<dbReference type="GO" id="GO:0016787">
    <property type="term" value="F:hydrolase activity"/>
    <property type="evidence" value="ECO:0007669"/>
    <property type="project" value="UniProtKB-KW"/>
</dbReference>
<reference evidence="8" key="2">
    <citation type="submission" date="2020-09" db="EMBL/GenBank/DDBJ databases">
        <authorList>
            <person name="Sun Q."/>
            <person name="Kim S."/>
        </authorList>
    </citation>
    <scope>NUCLEOTIDE SEQUENCE</scope>
    <source>
        <strain evidence="8">KCTC 22169</strain>
    </source>
</reference>
<keyword evidence="9" id="KW-1185">Reference proteome</keyword>
<dbReference type="Pfam" id="PF08340">
    <property type="entry name" value="YicC-like_C"/>
    <property type="match status" value="1"/>
</dbReference>
<comment type="caution">
    <text evidence="8">The sequence shown here is derived from an EMBL/GenBank/DDBJ whole genome shotgun (WGS) entry which is preliminary data.</text>
</comment>
<comment type="cofactor">
    <cofactor evidence="1">
        <name>a divalent metal cation</name>
        <dbReference type="ChEBI" id="CHEBI:60240"/>
    </cofactor>
</comment>
<dbReference type="GO" id="GO:0004521">
    <property type="term" value="F:RNA endonuclease activity"/>
    <property type="evidence" value="ECO:0007669"/>
    <property type="project" value="InterPro"/>
</dbReference>
<dbReference type="AlphaFoldDB" id="A0A918K3N1"/>